<feature type="domain" description="Intermembrane lipid transfer protein VPS13-like C-terminal" evidence="3">
    <location>
        <begin position="2434"/>
        <end position="2496"/>
    </location>
</feature>
<dbReference type="Proteomes" id="UP000515123">
    <property type="component" value="Linkage group 24"/>
</dbReference>
<dbReference type="OrthoDB" id="428159at2759"/>
<feature type="domain" description="Vacuolar protein sorting-associated protein 13 VPS13 adaptor binding" evidence="2">
    <location>
        <begin position="1596"/>
        <end position="1850"/>
    </location>
</feature>
<proteinExistence type="predicted"/>
<evidence type="ECO:0000313" key="4">
    <source>
        <dbReference type="Proteomes" id="UP000515123"/>
    </source>
</evidence>
<keyword evidence="4" id="KW-1185">Reference proteome</keyword>
<organism evidence="4 5">
    <name type="scientific">Ananas comosus</name>
    <name type="common">Pineapple</name>
    <name type="synonym">Ananas ananas</name>
    <dbReference type="NCBI Taxonomy" id="4615"/>
    <lineage>
        <taxon>Eukaryota</taxon>
        <taxon>Viridiplantae</taxon>
        <taxon>Streptophyta</taxon>
        <taxon>Embryophyta</taxon>
        <taxon>Tracheophyta</taxon>
        <taxon>Spermatophyta</taxon>
        <taxon>Magnoliopsida</taxon>
        <taxon>Liliopsida</taxon>
        <taxon>Poales</taxon>
        <taxon>Bromeliaceae</taxon>
        <taxon>Bromelioideae</taxon>
        <taxon>Ananas</taxon>
    </lineage>
</organism>
<dbReference type="InterPro" id="IPR056748">
    <property type="entry name" value="VPS13-like_C"/>
</dbReference>
<feature type="compositionally biased region" description="Basic and acidic residues" evidence="1">
    <location>
        <begin position="1588"/>
        <end position="1603"/>
    </location>
</feature>
<feature type="region of interest" description="Disordered" evidence="1">
    <location>
        <begin position="1588"/>
        <end position="1607"/>
    </location>
</feature>
<dbReference type="Pfam" id="PF25037">
    <property type="entry name" value="VPS13_C"/>
    <property type="match status" value="1"/>
</dbReference>
<dbReference type="RefSeq" id="XP_020114831.1">
    <property type="nucleotide sequence ID" value="XM_020259242.1"/>
</dbReference>
<reference evidence="5" key="2">
    <citation type="submission" date="2025-08" db="UniProtKB">
        <authorList>
            <consortium name="RefSeq"/>
        </authorList>
    </citation>
    <scope>IDENTIFICATION</scope>
    <source>
        <tissue evidence="5">Leaf</tissue>
    </source>
</reference>
<dbReference type="GO" id="GO:0006623">
    <property type="term" value="P:protein targeting to vacuole"/>
    <property type="evidence" value="ECO:0007669"/>
    <property type="project" value="TreeGrafter"/>
</dbReference>
<sequence>MGACGILKRNDEPAGINVFHVTKIDVPTKLPSFNFSVAFRLDKLIFDVDLEDNAEGSSVVSLVIGDMDIRYHIWKFTELWILAKMLKLDASNLKAVPKFNILCLSTNSMDSKLPHTNVDYAGDAWPSSPECCLKLHYQAKEDASNVHHYYELRLCNIHFHVHPEIVGQFLNFFDKINSVSPSLGSDGWESFIVKQNSKDSEIAGVQLSRFGFSKFVGTDDSLFAGIPLDQFPFLGMEERECPRTLNSNFSNRPGIVNNSKLRSLHNSNAVTLDLSLNGFRVHFHDSSGIVGTITFPASVSSLSFASSDIWDLLFSSQGIMLMSFCSSTNIHELLLGPSSPSNTSILNIRARKKTSDALFPSAEVNISIQNVGCILSSKFLAMVVGYFSLPDWGSGRNDHHNNGTNEFQKPQTANTDISYKFEIVDTSLILPVEHSRNDCLKLELPHLFCNFIPFSSSAEAAKDIPSHSLISDCSFSDKVDIVDLFGRSMSLSLLLITDRTDFLMTLDDYMSIGTLPLIEKLDADIWIRVPSNTMISSEQTTLPTSIMVKTESCHLIVEDLCFLPGIQVLVHVIDQLSSVSKESKMYKSDTLQYLQLKRNIINMENAGSAEISSESFITVKICAKEVSMLFSHSRNQESTSPLQVASAHIEFNLSAVIINDAADCLDVTISSLVLQSFHTRNTLLSFTSDSSSSLHIHFNFSRHTTGGNEVTVALPYLDVWLYLIDWRNLINLLSSCTIQTESALSSSMENPQSLPNELDSPMSPCSASEFIIKDDPKLSVRSDNFTLSLHLPLWEMEGDDSELSKNEVPQLYSGEQSDYPFTRRFPSLESKHNKYVKFTIQSKYCGVAIGESYAELRSNLDKVKVMLQVIQYEKDVISIPFIQVSQVKLGLNSHRKEDLVHLSSEIHAELLDVGVSHKILSFWNGTSLKFPEAAPSSSLVYHCMTLEVHLGKGSILLSDGKWCCHGPILETLTKNIFVQIKMMNDKLEASVVADLLLNYNNIDKVIWEPFIEPWSLQLNLTRKHCGNILNTSSSTDVCLKSTKPLNLNITEPLIEAIFRLNQIMTDSLNPIDGGALHEDQHSMGLGNSDDIQTRRYAPYILCNDTSLPLTFHVFHGSVNTDDIDSFSVIDENSVAPGCSLPIYVEETLDEFFFQHRSAHSSEQLIEKRMNSVAHHLISIQFDGTSERSKPISMDFVGVNYFEVNFSRCSQPSNTEIEREDDALSYNRKTEGRYERGQGNDLIVPVVLEVSMQNYSKMIRVYSTVILFNATSMPLELRFDIPFGVSSKILGPLLPGQQIPLPLHLSEAGRIRWHPVGTSYLWSEAHSLSSMLSQENRLGFMRSFVCYPSHPASDPFRCCISIQDYSLPSSVSYQKYPQIFEKKLSKKHYIRQVKLTTPLLIKNYLPASLSLTIDGCGVPHFVSLSEVDTASIFLVDSTYDLGITFHIQGYKPTVSKFPRAESFSAIAKMNGLKFSLTETLIFHSDASCSISVTLEKAMDAYCGARELCLSVPFLLYNCTGLLLTITESNHERNGHALIIPPSYSLAGNESCLVGKQGLALLPSEYFPSKFKRINDLDLSGASYSSRKVRIDGARETEGSNREPKPQMYSPPGHLAATEFIVKLSAARSQSSTVNSQSAAWSSPFTLVPASGSTSIVVPQPCNSGAYLISATVITVSGELTGRTRVITFQPRYVICNACTKDLFFRQKGTSNFYRLGAGKHSHLHWPDATRELVVSIRFDEPGWQWSGSFLPDRIGDTQVKMRNYVSGVSNMVRVEVQNADLGISNENLFKRTNSNSTTQLILLSDDKTGFMPYRIDNFSMERLRVYQQRCESIETVVYPYTSCQYAWDEPCYPHRLIIEVPGERILGNYSLDDVNQYMHVNIPSTSEKSDRRLCISVHAEGAIKVLNVVDSTCHSIKDMEEIGFLGFKERMDVDQKQEYQVNFSETLTIQLPFIGISLISSSPQELLFACAKMTTIVAMRSLDQQKISLKIGSIQIDNQYSDSPHPIMLSFDNKYKGRSFFRSKEMQLGLQNGYMNYSSSDTTLDPIFYVAASKWRIRDTSLDSYEYINICLAPLCIELEERVLFSLVDFFRAVYTRLQGRSLGKEIELWIPESITDASKECLENVREYRYKSMLRDSDYVEGQNKSGLLPSVVPIGAPWQQIYLLARRQKKLYVEMFQLAPIKLSLSFTSNPWMTQSEVASEMDTRSRNSSTTIQRGLMALVDVEGVPVHLGELKLENLMASWKSIQQILASHYTRQLLHELYKILGSAGVIGNPMGFARNVRTGFKDFISASSIGVLQSPAELLTGIAQGSKTLFNSTVYAISSTTTQFTKTAYKGIVAFTFDEQAELDELKNHLDLHGKGVLNGLLEGLTGLLQSPIRGAEKHGLPGVVSGIAMGTAGLVAKPVASILEATGKTAQSIRNRSNPHRFNYFRVRFPRPLTKELPLLPYSWEEAIGVSMLVQADGCRLKNETFVLCKALKQSGKFIILTERLLLVVFCPYLVDLGASAFIGVPPDPEWVIETEMNLESVVHIDRSEEVVNIVGSTAETLPKQKRGGGTRSNRPWSLPSTSTPLFHASVELPNNEEAEDALQVVLSVIEKGKMRRWGLRVVHRSNLG</sequence>
<feature type="domain" description="Vacuolar protein sorting-associated protein 13 VPS13 adaptor binding" evidence="2">
    <location>
        <begin position="1241"/>
        <end position="1529"/>
    </location>
</feature>
<evidence type="ECO:0000259" key="3">
    <source>
        <dbReference type="Pfam" id="PF25037"/>
    </source>
</evidence>
<dbReference type="PANTHER" id="PTHR16166:SF143">
    <property type="entry name" value="PROTEIN SORTING-ASSOCIATED PROTEIN, PUTATIVE (DUF1162)-RELATED"/>
    <property type="match status" value="1"/>
</dbReference>
<accession>A0A6P5H1K2</accession>
<dbReference type="PANTHER" id="PTHR16166">
    <property type="entry name" value="VACUOLAR PROTEIN SORTING-ASSOCIATED PROTEIN VPS13"/>
    <property type="match status" value="1"/>
</dbReference>
<evidence type="ECO:0000313" key="5">
    <source>
        <dbReference type="RefSeq" id="XP_020114831.1"/>
    </source>
</evidence>
<protein>
    <submittedName>
        <fullName evidence="5">Uncharacterized protein LOC109728736 isoform X1</fullName>
    </submittedName>
</protein>
<gene>
    <name evidence="5" type="primary">LOC109728736</name>
</gene>
<feature type="region of interest" description="Disordered" evidence="1">
    <location>
        <begin position="2549"/>
        <end position="2568"/>
    </location>
</feature>
<dbReference type="GeneID" id="109728736"/>
<name>A0A6P5H1K2_ANACO</name>
<evidence type="ECO:0000259" key="2">
    <source>
        <dbReference type="Pfam" id="PF25036"/>
    </source>
</evidence>
<dbReference type="Pfam" id="PF25036">
    <property type="entry name" value="VPS13_VAB"/>
    <property type="match status" value="2"/>
</dbReference>
<dbReference type="InterPro" id="IPR009543">
    <property type="entry name" value="VPS13_VAB"/>
</dbReference>
<dbReference type="InterPro" id="IPR026847">
    <property type="entry name" value="VPS13"/>
</dbReference>
<evidence type="ECO:0000256" key="1">
    <source>
        <dbReference type="SAM" id="MobiDB-lite"/>
    </source>
</evidence>
<reference evidence="4" key="1">
    <citation type="journal article" date="2015" name="Nat. Genet.">
        <title>The pineapple genome and the evolution of CAM photosynthesis.</title>
        <authorList>
            <person name="Ming R."/>
            <person name="VanBuren R."/>
            <person name="Wai C.M."/>
            <person name="Tang H."/>
            <person name="Schatz M.C."/>
            <person name="Bowers J.E."/>
            <person name="Lyons E."/>
            <person name="Wang M.L."/>
            <person name="Chen J."/>
            <person name="Biggers E."/>
            <person name="Zhang J."/>
            <person name="Huang L."/>
            <person name="Zhang L."/>
            <person name="Miao W."/>
            <person name="Zhang J."/>
            <person name="Ye Z."/>
            <person name="Miao C."/>
            <person name="Lin Z."/>
            <person name="Wang H."/>
            <person name="Zhou H."/>
            <person name="Yim W.C."/>
            <person name="Priest H.D."/>
            <person name="Zheng C."/>
            <person name="Woodhouse M."/>
            <person name="Edger P.P."/>
            <person name="Guyot R."/>
            <person name="Guo H.B."/>
            <person name="Guo H."/>
            <person name="Zheng G."/>
            <person name="Singh R."/>
            <person name="Sharma A."/>
            <person name="Min X."/>
            <person name="Zheng Y."/>
            <person name="Lee H."/>
            <person name="Gurtowski J."/>
            <person name="Sedlazeck F.J."/>
            <person name="Harkess A."/>
            <person name="McKain M.R."/>
            <person name="Liao Z."/>
            <person name="Fang J."/>
            <person name="Liu J."/>
            <person name="Zhang X."/>
            <person name="Zhang Q."/>
            <person name="Hu W."/>
            <person name="Qin Y."/>
            <person name="Wang K."/>
            <person name="Chen L.Y."/>
            <person name="Shirley N."/>
            <person name="Lin Y.R."/>
            <person name="Liu L.Y."/>
            <person name="Hernandez A.G."/>
            <person name="Wright C.L."/>
            <person name="Bulone V."/>
            <person name="Tuskan G.A."/>
            <person name="Heath K."/>
            <person name="Zee F."/>
            <person name="Moore P.H."/>
            <person name="Sunkar R."/>
            <person name="Leebens-Mack J.H."/>
            <person name="Mockler T."/>
            <person name="Bennetzen J.L."/>
            <person name="Freeling M."/>
            <person name="Sankoff D."/>
            <person name="Paterson A.H."/>
            <person name="Zhu X."/>
            <person name="Yang X."/>
            <person name="Smith J.A."/>
            <person name="Cushman J.C."/>
            <person name="Paull R.E."/>
            <person name="Yu Q."/>
        </authorList>
    </citation>
    <scope>NUCLEOTIDE SEQUENCE [LARGE SCALE GENOMIC DNA]</scope>
    <source>
        <strain evidence="4">cv. F153</strain>
    </source>
</reference>
<dbReference type="GO" id="GO:0045053">
    <property type="term" value="P:protein retention in Golgi apparatus"/>
    <property type="evidence" value="ECO:0007669"/>
    <property type="project" value="TreeGrafter"/>
</dbReference>
<feature type="compositionally biased region" description="Polar residues" evidence="1">
    <location>
        <begin position="2559"/>
        <end position="2568"/>
    </location>
</feature>